<evidence type="ECO:0000256" key="3">
    <source>
        <dbReference type="ARBA" id="ARBA00022692"/>
    </source>
</evidence>
<evidence type="ECO:0000313" key="15">
    <source>
        <dbReference type="Proteomes" id="UP000694402"/>
    </source>
</evidence>
<dbReference type="InterPro" id="IPR036179">
    <property type="entry name" value="Ig-like_dom_sf"/>
</dbReference>
<evidence type="ECO:0000259" key="13">
    <source>
        <dbReference type="PROSITE" id="PS50835"/>
    </source>
</evidence>
<reference evidence="14" key="1">
    <citation type="submission" date="2025-08" db="UniProtKB">
        <authorList>
            <consortium name="Ensembl"/>
        </authorList>
    </citation>
    <scope>IDENTIFICATION</scope>
</reference>
<comment type="subcellular location">
    <subcellularLocation>
        <location evidence="1">Cell membrane</location>
        <topology evidence="1">Single-pass type I membrane protein</topology>
    </subcellularLocation>
</comment>
<evidence type="ECO:0000256" key="5">
    <source>
        <dbReference type="ARBA" id="ARBA00022989"/>
    </source>
</evidence>
<keyword evidence="3 11" id="KW-0812">Transmembrane</keyword>
<evidence type="ECO:0000256" key="10">
    <source>
        <dbReference type="ARBA" id="ARBA00023319"/>
    </source>
</evidence>
<protein>
    <recommendedName>
        <fullName evidence="13">Ig-like domain-containing protein</fullName>
    </recommendedName>
</protein>
<dbReference type="AlphaFoldDB" id="A0A8C8EG42"/>
<feature type="chain" id="PRO_5034863085" description="Ig-like domain-containing protein" evidence="12">
    <location>
        <begin position="20"/>
        <end position="139"/>
    </location>
</feature>
<feature type="transmembrane region" description="Helical" evidence="11">
    <location>
        <begin position="103"/>
        <end position="128"/>
    </location>
</feature>
<keyword evidence="5 11" id="KW-1133">Transmembrane helix</keyword>
<evidence type="ECO:0000256" key="6">
    <source>
        <dbReference type="ARBA" id="ARBA00023136"/>
    </source>
</evidence>
<evidence type="ECO:0000313" key="14">
    <source>
        <dbReference type="Ensembl" id="ENSOTSP00005000712.1"/>
    </source>
</evidence>
<evidence type="ECO:0000256" key="4">
    <source>
        <dbReference type="ARBA" id="ARBA00022729"/>
    </source>
</evidence>
<dbReference type="GeneTree" id="ENSGT01030000239885"/>
<accession>A0A8C8EG42</accession>
<dbReference type="GO" id="GO:0006955">
    <property type="term" value="P:immune response"/>
    <property type="evidence" value="ECO:0007669"/>
    <property type="project" value="TreeGrafter"/>
</dbReference>
<evidence type="ECO:0000256" key="9">
    <source>
        <dbReference type="ARBA" id="ARBA00023180"/>
    </source>
</evidence>
<feature type="domain" description="Ig-like" evidence="13">
    <location>
        <begin position="19"/>
        <end position="95"/>
    </location>
</feature>
<dbReference type="GO" id="GO:0007166">
    <property type="term" value="P:cell surface receptor signaling pathway"/>
    <property type="evidence" value="ECO:0007669"/>
    <property type="project" value="TreeGrafter"/>
</dbReference>
<keyword evidence="15" id="KW-1185">Reference proteome</keyword>
<dbReference type="Pfam" id="PF07686">
    <property type="entry name" value="V-set"/>
    <property type="match status" value="1"/>
</dbReference>
<keyword evidence="7" id="KW-1015">Disulfide bond</keyword>
<feature type="signal peptide" evidence="12">
    <location>
        <begin position="1"/>
        <end position="19"/>
    </location>
</feature>
<dbReference type="InterPro" id="IPR051713">
    <property type="entry name" value="T-cell_Activation_Regulation"/>
</dbReference>
<reference evidence="14" key="2">
    <citation type="submission" date="2025-09" db="UniProtKB">
        <authorList>
            <consortium name="Ensembl"/>
        </authorList>
    </citation>
    <scope>IDENTIFICATION</scope>
</reference>
<dbReference type="Gene3D" id="2.60.40.10">
    <property type="entry name" value="Immunoglobulins"/>
    <property type="match status" value="1"/>
</dbReference>
<keyword evidence="2" id="KW-1003">Cell membrane</keyword>
<dbReference type="GO" id="GO:0042130">
    <property type="term" value="P:negative regulation of T cell proliferation"/>
    <property type="evidence" value="ECO:0007669"/>
    <property type="project" value="TreeGrafter"/>
</dbReference>
<dbReference type="InterPro" id="IPR003599">
    <property type="entry name" value="Ig_sub"/>
</dbReference>
<dbReference type="SMART" id="SM00409">
    <property type="entry name" value="IG"/>
    <property type="match status" value="1"/>
</dbReference>
<name>A0A8C8EG42_ONCTS</name>
<proteinExistence type="predicted"/>
<evidence type="ECO:0000256" key="11">
    <source>
        <dbReference type="SAM" id="Phobius"/>
    </source>
</evidence>
<dbReference type="Ensembl" id="ENSOTST00005000815.2">
    <property type="protein sequence ID" value="ENSOTSP00005000712.1"/>
    <property type="gene ID" value="ENSOTSG00005000434.2"/>
</dbReference>
<dbReference type="InterPro" id="IPR013106">
    <property type="entry name" value="Ig_V-set"/>
</dbReference>
<keyword evidence="6 11" id="KW-0472">Membrane</keyword>
<dbReference type="Proteomes" id="UP000694402">
    <property type="component" value="Unassembled WGS sequence"/>
</dbReference>
<keyword evidence="4 12" id="KW-0732">Signal</keyword>
<keyword evidence="10" id="KW-0393">Immunoglobulin domain</keyword>
<evidence type="ECO:0000256" key="12">
    <source>
        <dbReference type="SAM" id="SignalP"/>
    </source>
</evidence>
<dbReference type="PANTHER" id="PTHR25466:SF14">
    <property type="entry name" value="BUTYROPHILIN SUBFAMILY 2 MEMBER A2-LIKE-RELATED"/>
    <property type="match status" value="1"/>
</dbReference>
<dbReference type="GO" id="GO:0009897">
    <property type="term" value="C:external side of plasma membrane"/>
    <property type="evidence" value="ECO:0007669"/>
    <property type="project" value="TreeGrafter"/>
</dbReference>
<dbReference type="InterPro" id="IPR013783">
    <property type="entry name" value="Ig-like_fold"/>
</dbReference>
<dbReference type="PROSITE" id="PS50835">
    <property type="entry name" value="IG_LIKE"/>
    <property type="match status" value="1"/>
</dbReference>
<dbReference type="GO" id="GO:0071222">
    <property type="term" value="P:cellular response to lipopolysaccharide"/>
    <property type="evidence" value="ECO:0007669"/>
    <property type="project" value="TreeGrafter"/>
</dbReference>
<evidence type="ECO:0000256" key="1">
    <source>
        <dbReference type="ARBA" id="ARBA00004251"/>
    </source>
</evidence>
<dbReference type="SUPFAM" id="SSF48726">
    <property type="entry name" value="Immunoglobulin"/>
    <property type="match status" value="1"/>
</dbReference>
<sequence length="139" mass="15966">NLFLLCHYGVLCPLQAIVGQNVLLQCPCKKRNERMDMKWQLEDHTTVLHHSGSHNTTNIGEGYQNRVSLFQNEDKDNCSLLLSGITVADNGMYKCFFQTETLVYIHITLHVIGKTFVLLVFCCCLFLYPKIPKHLHRNA</sequence>
<keyword evidence="9" id="KW-0325">Glycoprotein</keyword>
<dbReference type="GO" id="GO:0031295">
    <property type="term" value="P:T cell costimulation"/>
    <property type="evidence" value="ECO:0007669"/>
    <property type="project" value="TreeGrafter"/>
</dbReference>
<evidence type="ECO:0000256" key="8">
    <source>
        <dbReference type="ARBA" id="ARBA00023170"/>
    </source>
</evidence>
<dbReference type="InterPro" id="IPR007110">
    <property type="entry name" value="Ig-like_dom"/>
</dbReference>
<organism evidence="14 15">
    <name type="scientific">Oncorhynchus tshawytscha</name>
    <name type="common">Chinook salmon</name>
    <name type="synonym">Salmo tshawytscha</name>
    <dbReference type="NCBI Taxonomy" id="74940"/>
    <lineage>
        <taxon>Eukaryota</taxon>
        <taxon>Metazoa</taxon>
        <taxon>Chordata</taxon>
        <taxon>Craniata</taxon>
        <taxon>Vertebrata</taxon>
        <taxon>Euteleostomi</taxon>
        <taxon>Actinopterygii</taxon>
        <taxon>Neopterygii</taxon>
        <taxon>Teleostei</taxon>
        <taxon>Protacanthopterygii</taxon>
        <taxon>Salmoniformes</taxon>
        <taxon>Salmonidae</taxon>
        <taxon>Salmoninae</taxon>
        <taxon>Oncorhynchus</taxon>
    </lineage>
</organism>
<dbReference type="GO" id="GO:0042102">
    <property type="term" value="P:positive regulation of T cell proliferation"/>
    <property type="evidence" value="ECO:0007669"/>
    <property type="project" value="TreeGrafter"/>
</dbReference>
<evidence type="ECO:0000256" key="2">
    <source>
        <dbReference type="ARBA" id="ARBA00022475"/>
    </source>
</evidence>
<dbReference type="PANTHER" id="PTHR25466">
    <property type="entry name" value="T-LYMPHOCYTE ACTIVATION ANTIGEN"/>
    <property type="match status" value="1"/>
</dbReference>
<evidence type="ECO:0000256" key="7">
    <source>
        <dbReference type="ARBA" id="ARBA00023157"/>
    </source>
</evidence>
<keyword evidence="8" id="KW-0675">Receptor</keyword>